<accession>A0A3L6NFF1</accession>
<gene>
    <name evidence="1" type="ORF">BFJ65_g10203</name>
</gene>
<protein>
    <submittedName>
        <fullName evidence="1">Uncharacterized protein</fullName>
    </submittedName>
</protein>
<name>A0A3L6NFF1_FUSOX</name>
<dbReference type="AlphaFoldDB" id="A0A3L6NFF1"/>
<evidence type="ECO:0000313" key="1">
    <source>
        <dbReference type="EMBL" id="RKK16641.1"/>
    </source>
</evidence>
<dbReference type="EMBL" id="MRCU01000006">
    <property type="protein sequence ID" value="RKK16641.1"/>
    <property type="molecule type" value="Genomic_DNA"/>
</dbReference>
<organism evidence="1">
    <name type="scientific">Fusarium oxysporum f. sp. cepae</name>
    <dbReference type="NCBI Taxonomy" id="396571"/>
    <lineage>
        <taxon>Eukaryota</taxon>
        <taxon>Fungi</taxon>
        <taxon>Dikarya</taxon>
        <taxon>Ascomycota</taxon>
        <taxon>Pezizomycotina</taxon>
        <taxon>Sordariomycetes</taxon>
        <taxon>Hypocreomycetidae</taxon>
        <taxon>Hypocreales</taxon>
        <taxon>Nectriaceae</taxon>
        <taxon>Fusarium</taxon>
        <taxon>Fusarium oxysporum species complex</taxon>
    </lineage>
</organism>
<reference evidence="1" key="1">
    <citation type="journal article" date="2018" name="Sci. Rep.">
        <title>Characterisation of pathogen-specific regions and novel effector candidates in Fusarium oxysporum f. sp. cepae.</title>
        <authorList>
            <person name="Armitage A.D."/>
            <person name="Taylor A."/>
            <person name="Sobczyk M.K."/>
            <person name="Baxter L."/>
            <person name="Greenfield B.P."/>
            <person name="Bates H.J."/>
            <person name="Wilson F."/>
            <person name="Jackson A.C."/>
            <person name="Ott S."/>
            <person name="Harrison R.J."/>
            <person name="Clarkson J.P."/>
        </authorList>
    </citation>
    <scope>NUCLEOTIDE SEQUENCE [LARGE SCALE GENOMIC DNA]</scope>
    <source>
        <strain evidence="1">FoC_Fus2</strain>
    </source>
</reference>
<sequence length="80" mass="8946">MCIMNRAFLHVPLPFRLTRLSNLDSLMEGASVQYAPGMYLFDADQSRSRDLAGKERRDGVEALAPPTKLLEEPPAPRTIC</sequence>
<proteinExistence type="predicted"/>
<dbReference type="Proteomes" id="UP000270866">
    <property type="component" value="Chromosome 8"/>
</dbReference>
<comment type="caution">
    <text evidence="1">The sequence shown here is derived from an EMBL/GenBank/DDBJ whole genome shotgun (WGS) entry which is preliminary data.</text>
</comment>